<evidence type="ECO:0000313" key="4">
    <source>
        <dbReference type="EMBL" id="RYV51902.1"/>
    </source>
</evidence>
<feature type="compositionally biased region" description="Low complexity" evidence="1">
    <location>
        <begin position="10"/>
        <end position="21"/>
    </location>
</feature>
<keyword evidence="2" id="KW-0812">Transmembrane</keyword>
<dbReference type="SMART" id="SM00858">
    <property type="entry name" value="SAF"/>
    <property type="match status" value="1"/>
</dbReference>
<dbReference type="InterPro" id="IPR013974">
    <property type="entry name" value="SAF"/>
</dbReference>
<dbReference type="CDD" id="cd11614">
    <property type="entry name" value="SAF_CpaB_FlgA_like"/>
    <property type="match status" value="1"/>
</dbReference>
<sequence length="238" mass="23881">MTTSAVNSPARTGRGTAAATRPLNGSTPSTEVPTPPRARRRWGLFAAMVLVVALGALGNVWLLASTTTAQEVVAARSTIERGSVIAREDLMTVRVELDPALHTLPGGDLASLVGQRAALDVAAGSLVTTESVTETTVPPAGASLVGIGVAQARMPGVTLVAGDQVRVVATPQLATGTATDVTPASISAVVVGTQTGTDATGAGAQTIVTVQVPTADATALAAMTATENVVLVLDSRER</sequence>
<evidence type="ECO:0000256" key="2">
    <source>
        <dbReference type="SAM" id="Phobius"/>
    </source>
</evidence>
<organism evidence="4 5">
    <name type="scientific">Pengzhenrongella frigida</name>
    <dbReference type="NCBI Taxonomy" id="1259133"/>
    <lineage>
        <taxon>Bacteria</taxon>
        <taxon>Bacillati</taxon>
        <taxon>Actinomycetota</taxon>
        <taxon>Actinomycetes</taxon>
        <taxon>Micrococcales</taxon>
        <taxon>Pengzhenrongella</taxon>
    </lineage>
</organism>
<dbReference type="AlphaFoldDB" id="A0A4Q5N168"/>
<feature type="domain" description="SAF" evidence="3">
    <location>
        <begin position="70"/>
        <end position="133"/>
    </location>
</feature>
<feature type="region of interest" description="Disordered" evidence="1">
    <location>
        <begin position="1"/>
        <end position="36"/>
    </location>
</feature>
<comment type="caution">
    <text evidence="4">The sequence shown here is derived from an EMBL/GenBank/DDBJ whole genome shotgun (WGS) entry which is preliminary data.</text>
</comment>
<feature type="transmembrane region" description="Helical" evidence="2">
    <location>
        <begin position="42"/>
        <end position="64"/>
    </location>
</feature>
<accession>A0A4Q5N168</accession>
<evidence type="ECO:0000313" key="5">
    <source>
        <dbReference type="Proteomes" id="UP000293764"/>
    </source>
</evidence>
<dbReference type="Pfam" id="PF08666">
    <property type="entry name" value="SAF"/>
    <property type="match status" value="1"/>
</dbReference>
<dbReference type="Gene3D" id="3.90.1210.10">
    <property type="entry name" value="Antifreeze-like/N-acetylneuraminic acid synthase C-terminal domain"/>
    <property type="match status" value="1"/>
</dbReference>
<evidence type="ECO:0000259" key="3">
    <source>
        <dbReference type="SMART" id="SM00858"/>
    </source>
</evidence>
<proteinExistence type="predicted"/>
<dbReference type="EMBL" id="SDWW01000010">
    <property type="protein sequence ID" value="RYV51902.1"/>
    <property type="molecule type" value="Genomic_DNA"/>
</dbReference>
<keyword evidence="2" id="KW-0472">Membrane</keyword>
<gene>
    <name evidence="4" type="ORF">EUA98_05740</name>
</gene>
<feature type="compositionally biased region" description="Polar residues" evidence="1">
    <location>
        <begin position="23"/>
        <end position="32"/>
    </location>
</feature>
<keyword evidence="5" id="KW-1185">Reference proteome</keyword>
<dbReference type="OrthoDB" id="4823962at2"/>
<evidence type="ECO:0000256" key="1">
    <source>
        <dbReference type="SAM" id="MobiDB-lite"/>
    </source>
</evidence>
<reference evidence="4 5" key="1">
    <citation type="submission" date="2019-01" db="EMBL/GenBank/DDBJ databases">
        <title>Novel species of Cellulomonas.</title>
        <authorList>
            <person name="Liu Q."/>
            <person name="Xin Y.-H."/>
        </authorList>
    </citation>
    <scope>NUCLEOTIDE SEQUENCE [LARGE SCALE GENOMIC DNA]</scope>
    <source>
        <strain evidence="4 5">HLT2-17</strain>
    </source>
</reference>
<name>A0A4Q5N168_9MICO</name>
<keyword evidence="2" id="KW-1133">Transmembrane helix</keyword>
<dbReference type="Proteomes" id="UP000293764">
    <property type="component" value="Unassembled WGS sequence"/>
</dbReference>
<protein>
    <recommendedName>
        <fullName evidence="3">SAF domain-containing protein</fullName>
    </recommendedName>
</protein>